<dbReference type="PROSITE" id="PS00218">
    <property type="entry name" value="AMINO_ACID_PERMEASE_1"/>
    <property type="match status" value="1"/>
</dbReference>
<feature type="transmembrane region" description="Helical" evidence="8">
    <location>
        <begin position="361"/>
        <end position="383"/>
    </location>
</feature>
<keyword evidence="5" id="KW-0029">Amino-acid transport</keyword>
<organism evidence="10 11">
    <name type="scientific">Pseudomonas frederiksbergensis</name>
    <dbReference type="NCBI Taxonomy" id="104087"/>
    <lineage>
        <taxon>Bacteria</taxon>
        <taxon>Pseudomonadati</taxon>
        <taxon>Pseudomonadota</taxon>
        <taxon>Gammaproteobacteria</taxon>
        <taxon>Pseudomonadales</taxon>
        <taxon>Pseudomonadaceae</taxon>
        <taxon>Pseudomonas</taxon>
    </lineage>
</organism>
<sequence length="469" mass="50289">MQQPAKGLKRGLSARHIRFMALGSAIGTGLFYGSASAIQMAGPAVLLAYLIGGAAVFMVMRALGEMAVHNPVAGSFGHYASTYLGPMAGFILGWTYAFEMVIVGMADVTAFGIYMGFWFPEVARWIWVLGIVSVVGGLNLCNVKVFGEMEFWLSLLKVAAIVAMILGGFGIMLFGISTAPGAQATDISNLWSHGGFMPNGVGGLIASFAVVMFAFGGIEIIGVTAGEAKDPQRVLPRAINAVPLRILLFYVLTMFVLMSIFPWQQIGSQGSPFVQIFDNLGISSAATILNIVVISAAVSAINSDIFGAGRMMYGLAQQGHAPKGFARLSVNGVPWMTVVVMSAALLLGVLLNYLIPENVFLLIASIATFATVWVWLMILFTQVAMRRSMNAEQVAQLKFPVPFWPYAPMAAIAFMLFIFGVLGYFPDTQAALIVGVVWIVLLVLAYLTWVKPAAGKAVLVEQEPSFSHR</sequence>
<feature type="transmembrane region" description="Helical" evidence="8">
    <location>
        <begin position="196"/>
        <end position="221"/>
    </location>
</feature>
<evidence type="ECO:0000256" key="7">
    <source>
        <dbReference type="ARBA" id="ARBA00023136"/>
    </source>
</evidence>
<dbReference type="Proteomes" id="UP000284002">
    <property type="component" value="Unassembled WGS sequence"/>
</dbReference>
<dbReference type="GO" id="GO:0006865">
    <property type="term" value="P:amino acid transport"/>
    <property type="evidence" value="ECO:0007669"/>
    <property type="project" value="UniProtKB-KW"/>
</dbReference>
<feature type="transmembrane region" description="Helical" evidence="8">
    <location>
        <begin position="403"/>
        <end position="425"/>
    </location>
</feature>
<keyword evidence="7 8" id="KW-0472">Membrane</keyword>
<dbReference type="Gene3D" id="1.20.1740.10">
    <property type="entry name" value="Amino acid/polyamine transporter I"/>
    <property type="match status" value="1"/>
</dbReference>
<evidence type="ECO:0000259" key="9">
    <source>
        <dbReference type="Pfam" id="PF00324"/>
    </source>
</evidence>
<comment type="subcellular location">
    <subcellularLocation>
        <location evidence="1">Cell membrane</location>
        <topology evidence="1">Multi-pass membrane protein</topology>
    </subcellularLocation>
</comment>
<dbReference type="AlphaFoldDB" id="A0A423HFD8"/>
<feature type="transmembrane region" description="Helical" evidence="8">
    <location>
        <begin position="281"/>
        <end position="302"/>
    </location>
</feature>
<reference evidence="10 11" key="1">
    <citation type="submission" date="2016-10" db="EMBL/GenBank/DDBJ databases">
        <title>Comparative genome analysis of multiple Pseudomonas spp. focuses on biocontrol and plant growth promoting traits.</title>
        <authorList>
            <person name="Tao X.-Y."/>
            <person name="Taylor C.G."/>
        </authorList>
    </citation>
    <scope>NUCLEOTIDE SEQUENCE [LARGE SCALE GENOMIC DNA]</scope>
    <source>
        <strain evidence="10 11">36C6</strain>
    </source>
</reference>
<dbReference type="EMBL" id="MOBM01000042">
    <property type="protein sequence ID" value="RON11787.1"/>
    <property type="molecule type" value="Genomic_DNA"/>
</dbReference>
<feature type="transmembrane region" description="Helical" evidence="8">
    <location>
        <begin position="155"/>
        <end position="176"/>
    </location>
</feature>
<evidence type="ECO:0000256" key="4">
    <source>
        <dbReference type="ARBA" id="ARBA00022692"/>
    </source>
</evidence>
<name>A0A423HFD8_9PSED</name>
<dbReference type="PANTHER" id="PTHR43495:SF2">
    <property type="entry name" value="D-SERINE_D-ALANINE_GLYCINE TRANSPORTER"/>
    <property type="match status" value="1"/>
</dbReference>
<evidence type="ECO:0000256" key="2">
    <source>
        <dbReference type="ARBA" id="ARBA00022448"/>
    </source>
</evidence>
<dbReference type="PANTHER" id="PTHR43495">
    <property type="entry name" value="GABA PERMEASE"/>
    <property type="match status" value="1"/>
</dbReference>
<feature type="transmembrane region" description="Helical" evidence="8">
    <location>
        <begin position="125"/>
        <end position="143"/>
    </location>
</feature>
<keyword evidence="2" id="KW-0813">Transport</keyword>
<evidence type="ECO:0000256" key="6">
    <source>
        <dbReference type="ARBA" id="ARBA00022989"/>
    </source>
</evidence>
<evidence type="ECO:0000313" key="10">
    <source>
        <dbReference type="EMBL" id="RON11787.1"/>
    </source>
</evidence>
<dbReference type="Pfam" id="PF00324">
    <property type="entry name" value="AA_permease"/>
    <property type="match status" value="1"/>
</dbReference>
<feature type="transmembrane region" description="Helical" evidence="8">
    <location>
        <begin position="20"/>
        <end position="38"/>
    </location>
</feature>
<evidence type="ECO:0000313" key="11">
    <source>
        <dbReference type="Proteomes" id="UP000284002"/>
    </source>
</evidence>
<keyword evidence="6 8" id="KW-1133">Transmembrane helix</keyword>
<evidence type="ECO:0000256" key="8">
    <source>
        <dbReference type="SAM" id="Phobius"/>
    </source>
</evidence>
<dbReference type="FunFam" id="1.20.1740.10:FF:000001">
    <property type="entry name" value="Amino acid permease"/>
    <property type="match status" value="1"/>
</dbReference>
<gene>
    <name evidence="10" type="primary">proY</name>
    <name evidence="10" type="ORF">BK662_31620</name>
</gene>
<dbReference type="InterPro" id="IPR004840">
    <property type="entry name" value="Amino_acid_permease_CS"/>
</dbReference>
<evidence type="ECO:0000256" key="5">
    <source>
        <dbReference type="ARBA" id="ARBA00022970"/>
    </source>
</evidence>
<feature type="transmembrane region" description="Helical" evidence="8">
    <location>
        <begin position="431"/>
        <end position="449"/>
    </location>
</feature>
<protein>
    <submittedName>
        <fullName evidence="10">Proline-specific permease ProY</fullName>
    </submittedName>
</protein>
<keyword evidence="4 8" id="KW-0812">Transmembrane</keyword>
<dbReference type="GO" id="GO:0055085">
    <property type="term" value="P:transmembrane transport"/>
    <property type="evidence" value="ECO:0007669"/>
    <property type="project" value="InterPro"/>
</dbReference>
<comment type="caution">
    <text evidence="10">The sequence shown here is derived from an EMBL/GenBank/DDBJ whole genome shotgun (WGS) entry which is preliminary data.</text>
</comment>
<evidence type="ECO:0000256" key="3">
    <source>
        <dbReference type="ARBA" id="ARBA00022475"/>
    </source>
</evidence>
<keyword evidence="3" id="KW-1003">Cell membrane</keyword>
<evidence type="ECO:0000256" key="1">
    <source>
        <dbReference type="ARBA" id="ARBA00004651"/>
    </source>
</evidence>
<dbReference type="InterPro" id="IPR004841">
    <property type="entry name" value="AA-permease/SLC12A_dom"/>
</dbReference>
<feature type="transmembrane region" description="Helical" evidence="8">
    <location>
        <begin position="44"/>
        <end position="63"/>
    </location>
</feature>
<feature type="transmembrane region" description="Helical" evidence="8">
    <location>
        <begin position="242"/>
        <end position="261"/>
    </location>
</feature>
<feature type="domain" description="Amino acid permease/ SLC12A" evidence="9">
    <location>
        <begin position="16"/>
        <end position="451"/>
    </location>
</feature>
<dbReference type="RefSeq" id="WP_123361144.1">
    <property type="nucleotide sequence ID" value="NZ_MOBM01000042.1"/>
</dbReference>
<dbReference type="GO" id="GO:0005886">
    <property type="term" value="C:plasma membrane"/>
    <property type="evidence" value="ECO:0007669"/>
    <property type="project" value="UniProtKB-SubCell"/>
</dbReference>
<proteinExistence type="predicted"/>
<dbReference type="PIRSF" id="PIRSF006060">
    <property type="entry name" value="AA_transporter"/>
    <property type="match status" value="1"/>
</dbReference>
<feature type="transmembrane region" description="Helical" evidence="8">
    <location>
        <begin position="333"/>
        <end position="355"/>
    </location>
</feature>
<accession>A0A423HFD8</accession>